<dbReference type="InterPro" id="IPR025662">
    <property type="entry name" value="Sigma_54_int_dom_ATP-bd_1"/>
</dbReference>
<sequence length="479" mass="53924">MANILIVEDDREVANFLSYFLKEKGFEVYIAYSGKGFSELFEQRVYHLALIDVKLPDSSGLDILEDVTEHMPSCKTIVMTGYSTVKVAVEAIKLGANDFIEKPFDDLNALERTIDHLLANKETTAEASIQWLAKESGIVTEKSKEMNRLLTLAYKIAPKNINVLIQGETGTGKELFAHFIHRASQRNEQPFIGINCGALSEPLLESELFGHEKGAFTGAAKERKGVFEIAGKGTLFLDEIGEASMSTQVKLLRVLETGEYMRVGGETVRKTNSRIISATHVDLAEAITNRTFREDLLYRLDVVKLVIPPLRERKDDIRLIAEHLLGKTGVAVQLNEVAVTLLEQYDWPGNVRELSNVIKHAISVMDDGSGIITPKHLPRKILSGKSLVIEKAKPKEESFEEFLIQWTEDMLEVWNDEGKVEMELVLNKVKVLEREIGRAFVMKVLKETVGDRQDAARRLNISMRKLRYLLNEKGQPSIK</sequence>
<proteinExistence type="predicted"/>
<feature type="domain" description="Sigma-54 factor interaction" evidence="6">
    <location>
        <begin position="139"/>
        <end position="363"/>
    </location>
</feature>
<dbReference type="EMBL" id="BOQT01000006">
    <property type="protein sequence ID" value="GIN20971.1"/>
    <property type="molecule type" value="Genomic_DNA"/>
</dbReference>
<dbReference type="PROSITE" id="PS00675">
    <property type="entry name" value="SIGMA54_INTERACT_1"/>
    <property type="match status" value="1"/>
</dbReference>
<dbReference type="PANTHER" id="PTHR32071">
    <property type="entry name" value="TRANSCRIPTIONAL REGULATORY PROTEIN"/>
    <property type="match status" value="1"/>
</dbReference>
<dbReference type="RefSeq" id="WP_018706020.1">
    <property type="nucleotide sequence ID" value="NZ_BOQT01000006.1"/>
</dbReference>
<reference evidence="8 9" key="1">
    <citation type="submission" date="2021-03" db="EMBL/GenBank/DDBJ databases">
        <title>Antimicrobial resistance genes in bacteria isolated from Japanese honey, and their potential for conferring macrolide and lincosamide resistance in the American foulbrood pathogen Paenibacillus larvae.</title>
        <authorList>
            <person name="Okamoto M."/>
            <person name="Kumagai M."/>
            <person name="Kanamori H."/>
            <person name="Takamatsu D."/>
        </authorList>
    </citation>
    <scope>NUCLEOTIDE SEQUENCE [LARGE SCALE GENOMIC DNA]</scope>
    <source>
        <strain evidence="8 9">J1TS3</strain>
    </source>
</reference>
<dbReference type="Gene3D" id="1.10.8.60">
    <property type="match status" value="1"/>
</dbReference>
<dbReference type="Gene3D" id="3.40.50.2300">
    <property type="match status" value="1"/>
</dbReference>
<name>A0ABQ4K5G9_9BACI</name>
<accession>A0ABQ4K5G9</accession>
<protein>
    <submittedName>
        <fullName evidence="8">Sigma-54-dependent Fis family transcriptional regulator</fullName>
    </submittedName>
</protein>
<dbReference type="Pfam" id="PF00072">
    <property type="entry name" value="Response_reg"/>
    <property type="match status" value="1"/>
</dbReference>
<keyword evidence="4" id="KW-0804">Transcription</keyword>
<keyword evidence="2" id="KW-0067">ATP-binding</keyword>
<dbReference type="InterPro" id="IPR011006">
    <property type="entry name" value="CheY-like_superfamily"/>
</dbReference>
<dbReference type="SMART" id="SM00382">
    <property type="entry name" value="AAA"/>
    <property type="match status" value="1"/>
</dbReference>
<dbReference type="Proteomes" id="UP000680279">
    <property type="component" value="Unassembled WGS sequence"/>
</dbReference>
<comment type="caution">
    <text evidence="8">The sequence shown here is derived from an EMBL/GenBank/DDBJ whole genome shotgun (WGS) entry which is preliminary data.</text>
</comment>
<dbReference type="SMART" id="SM00448">
    <property type="entry name" value="REC"/>
    <property type="match status" value="1"/>
</dbReference>
<dbReference type="Pfam" id="PF00158">
    <property type="entry name" value="Sigma54_activat"/>
    <property type="match status" value="1"/>
</dbReference>
<dbReference type="InterPro" id="IPR025944">
    <property type="entry name" value="Sigma_54_int_dom_CS"/>
</dbReference>
<evidence type="ECO:0000256" key="1">
    <source>
        <dbReference type="ARBA" id="ARBA00022741"/>
    </source>
</evidence>
<evidence type="ECO:0000259" key="7">
    <source>
        <dbReference type="PROSITE" id="PS50110"/>
    </source>
</evidence>
<evidence type="ECO:0000256" key="4">
    <source>
        <dbReference type="ARBA" id="ARBA00023163"/>
    </source>
</evidence>
<dbReference type="Pfam" id="PF25601">
    <property type="entry name" value="AAA_lid_14"/>
    <property type="match status" value="1"/>
</dbReference>
<dbReference type="InterPro" id="IPR002078">
    <property type="entry name" value="Sigma_54_int"/>
</dbReference>
<keyword evidence="9" id="KW-1185">Reference proteome</keyword>
<gene>
    <name evidence="8" type="ORF">J1TS3_21050</name>
</gene>
<evidence type="ECO:0000256" key="3">
    <source>
        <dbReference type="ARBA" id="ARBA00023015"/>
    </source>
</evidence>
<dbReference type="CDD" id="cd00009">
    <property type="entry name" value="AAA"/>
    <property type="match status" value="1"/>
</dbReference>
<dbReference type="InterPro" id="IPR001789">
    <property type="entry name" value="Sig_transdc_resp-reg_receiver"/>
</dbReference>
<dbReference type="SUPFAM" id="SSF52540">
    <property type="entry name" value="P-loop containing nucleoside triphosphate hydrolases"/>
    <property type="match status" value="1"/>
</dbReference>
<evidence type="ECO:0000256" key="5">
    <source>
        <dbReference type="PROSITE-ProRule" id="PRU00169"/>
    </source>
</evidence>
<dbReference type="PROSITE" id="PS00688">
    <property type="entry name" value="SIGMA54_INTERACT_3"/>
    <property type="match status" value="1"/>
</dbReference>
<organism evidence="8 9">
    <name type="scientific">Siminovitchia fordii</name>
    <dbReference type="NCBI Taxonomy" id="254759"/>
    <lineage>
        <taxon>Bacteria</taxon>
        <taxon>Bacillati</taxon>
        <taxon>Bacillota</taxon>
        <taxon>Bacilli</taxon>
        <taxon>Bacillales</taxon>
        <taxon>Bacillaceae</taxon>
        <taxon>Siminovitchia</taxon>
    </lineage>
</organism>
<evidence type="ECO:0000313" key="8">
    <source>
        <dbReference type="EMBL" id="GIN20971.1"/>
    </source>
</evidence>
<dbReference type="PROSITE" id="PS50110">
    <property type="entry name" value="RESPONSE_REGULATORY"/>
    <property type="match status" value="1"/>
</dbReference>
<keyword evidence="3" id="KW-0805">Transcription regulation</keyword>
<keyword evidence="1" id="KW-0547">Nucleotide-binding</keyword>
<feature type="modified residue" description="4-aspartylphosphate" evidence="5">
    <location>
        <position position="52"/>
    </location>
</feature>
<dbReference type="SUPFAM" id="SSF52172">
    <property type="entry name" value="CheY-like"/>
    <property type="match status" value="1"/>
</dbReference>
<feature type="domain" description="Response regulatory" evidence="7">
    <location>
        <begin position="3"/>
        <end position="117"/>
    </location>
</feature>
<dbReference type="InterPro" id="IPR027417">
    <property type="entry name" value="P-loop_NTPase"/>
</dbReference>
<dbReference type="Gene3D" id="3.40.50.300">
    <property type="entry name" value="P-loop containing nucleotide triphosphate hydrolases"/>
    <property type="match status" value="1"/>
</dbReference>
<dbReference type="InterPro" id="IPR003593">
    <property type="entry name" value="AAA+_ATPase"/>
</dbReference>
<dbReference type="InterPro" id="IPR058031">
    <property type="entry name" value="AAA_lid_NorR"/>
</dbReference>
<keyword evidence="5" id="KW-0597">Phosphoprotein</keyword>
<evidence type="ECO:0000313" key="9">
    <source>
        <dbReference type="Proteomes" id="UP000680279"/>
    </source>
</evidence>
<evidence type="ECO:0000259" key="6">
    <source>
        <dbReference type="PROSITE" id="PS50045"/>
    </source>
</evidence>
<dbReference type="PROSITE" id="PS50045">
    <property type="entry name" value="SIGMA54_INTERACT_4"/>
    <property type="match status" value="1"/>
</dbReference>
<evidence type="ECO:0000256" key="2">
    <source>
        <dbReference type="ARBA" id="ARBA00022840"/>
    </source>
</evidence>